<dbReference type="NCBIfam" id="TIGR01958">
    <property type="entry name" value="nuoE_fam"/>
    <property type="match status" value="1"/>
</dbReference>
<evidence type="ECO:0000313" key="10">
    <source>
        <dbReference type="EMBL" id="KAK9837238.1"/>
    </source>
</evidence>
<organism evidence="10 11">
    <name type="scientific">Elliptochloris bilobata</name>
    <dbReference type="NCBI Taxonomy" id="381761"/>
    <lineage>
        <taxon>Eukaryota</taxon>
        <taxon>Viridiplantae</taxon>
        <taxon>Chlorophyta</taxon>
        <taxon>core chlorophytes</taxon>
        <taxon>Trebouxiophyceae</taxon>
        <taxon>Trebouxiophyceae incertae sedis</taxon>
        <taxon>Elliptochloris clade</taxon>
        <taxon>Elliptochloris</taxon>
    </lineage>
</organism>
<dbReference type="AlphaFoldDB" id="A0AAW1RUU9"/>
<dbReference type="Proteomes" id="UP001445335">
    <property type="component" value="Unassembled WGS sequence"/>
</dbReference>
<keyword evidence="3" id="KW-0479">Metal-binding</keyword>
<dbReference type="PROSITE" id="PS01099">
    <property type="entry name" value="COMPLEX1_24K"/>
    <property type="match status" value="1"/>
</dbReference>
<dbReference type="InterPro" id="IPR042128">
    <property type="entry name" value="NuoE_dom"/>
</dbReference>
<evidence type="ECO:0000256" key="8">
    <source>
        <dbReference type="ARBA" id="ARBA00034078"/>
    </source>
</evidence>
<dbReference type="EMBL" id="JALJOU010000022">
    <property type="protein sequence ID" value="KAK9837238.1"/>
    <property type="molecule type" value="Genomic_DNA"/>
</dbReference>
<keyword evidence="5" id="KW-0408">Iron</keyword>
<dbReference type="InterPro" id="IPR041921">
    <property type="entry name" value="NuoE_N"/>
</dbReference>
<keyword evidence="2" id="KW-0001">2Fe-2S</keyword>
<feature type="region of interest" description="Disordered" evidence="9">
    <location>
        <begin position="248"/>
        <end position="300"/>
    </location>
</feature>
<dbReference type="GO" id="GO:0003954">
    <property type="term" value="F:NADH dehydrogenase activity"/>
    <property type="evidence" value="ECO:0007669"/>
    <property type="project" value="TreeGrafter"/>
</dbReference>
<dbReference type="FunFam" id="1.10.10.1590:FF:000001">
    <property type="entry name" value="NADH-quinone oxidoreductase subunit E"/>
    <property type="match status" value="1"/>
</dbReference>
<dbReference type="GO" id="GO:0005743">
    <property type="term" value="C:mitochondrial inner membrane"/>
    <property type="evidence" value="ECO:0007669"/>
    <property type="project" value="UniProtKB-ARBA"/>
</dbReference>
<feature type="compositionally biased region" description="Gly residues" evidence="9">
    <location>
        <begin position="290"/>
        <end position="300"/>
    </location>
</feature>
<dbReference type="GO" id="GO:0006120">
    <property type="term" value="P:mitochondrial electron transport, NADH to ubiquinone"/>
    <property type="evidence" value="ECO:0007669"/>
    <property type="project" value="UniProtKB-ARBA"/>
</dbReference>
<protein>
    <submittedName>
        <fullName evidence="10">Uncharacterized protein</fullName>
    </submittedName>
</protein>
<dbReference type="Gene3D" id="1.10.10.1590">
    <property type="entry name" value="NADH-quinone oxidoreductase subunit E"/>
    <property type="match status" value="1"/>
</dbReference>
<keyword evidence="4" id="KW-1278">Translocase</keyword>
<sequence>MAGSARRGVSAQSAWGRIGFATNSHDIFNVHRESPNNNWETEFDFTPDNYERAAELISRYPINYKQSACIPLLDLAQKQNNGWLSLAAMNRVAKVLEMPEIRVYEVATFYTMFNRSPIGKLHVMVCGTTPCMLCGARGIYQALKEHLGVDYGQTTKDGWFTLGEMECMGSCVNAPMIAVADYRNGAEGFTYTYYEDLTPASVVAIVDELKAGKQPKVGSQHRRFAEAAGQVQDEQWVVKGSTPVPSLRFEANGGKVPGPYCRTLDDVPEPATDTKGAPKGAPPSAHAPKGEGGQKGAQKG</sequence>
<keyword evidence="6" id="KW-0411">Iron-sulfur</keyword>
<keyword evidence="7" id="KW-0520">NAD</keyword>
<evidence type="ECO:0000256" key="3">
    <source>
        <dbReference type="ARBA" id="ARBA00022723"/>
    </source>
</evidence>
<name>A0AAW1RUU9_9CHLO</name>
<dbReference type="InterPro" id="IPR002023">
    <property type="entry name" value="NuoE-like"/>
</dbReference>
<evidence type="ECO:0000256" key="6">
    <source>
        <dbReference type="ARBA" id="ARBA00023014"/>
    </source>
</evidence>
<dbReference type="PANTHER" id="PTHR10371">
    <property type="entry name" value="NADH DEHYDROGENASE UBIQUINONE FLAVOPROTEIN 2, MITOCHONDRIAL"/>
    <property type="match status" value="1"/>
</dbReference>
<comment type="caution">
    <text evidence="10">The sequence shown here is derived from an EMBL/GenBank/DDBJ whole genome shotgun (WGS) entry which is preliminary data.</text>
</comment>
<gene>
    <name evidence="10" type="ORF">WJX81_001016</name>
</gene>
<comment type="similarity">
    <text evidence="1">Belongs to the complex I 24 kDa subunit family.</text>
</comment>
<dbReference type="GO" id="GO:0051537">
    <property type="term" value="F:2 iron, 2 sulfur cluster binding"/>
    <property type="evidence" value="ECO:0007669"/>
    <property type="project" value="UniProtKB-KW"/>
</dbReference>
<evidence type="ECO:0000256" key="7">
    <source>
        <dbReference type="ARBA" id="ARBA00023027"/>
    </source>
</evidence>
<evidence type="ECO:0000256" key="9">
    <source>
        <dbReference type="SAM" id="MobiDB-lite"/>
    </source>
</evidence>
<reference evidence="10 11" key="1">
    <citation type="journal article" date="2024" name="Nat. Commun.">
        <title>Phylogenomics reveals the evolutionary origins of lichenization in chlorophyte algae.</title>
        <authorList>
            <person name="Puginier C."/>
            <person name="Libourel C."/>
            <person name="Otte J."/>
            <person name="Skaloud P."/>
            <person name="Haon M."/>
            <person name="Grisel S."/>
            <person name="Petersen M."/>
            <person name="Berrin J.G."/>
            <person name="Delaux P.M."/>
            <person name="Dal Grande F."/>
            <person name="Keller J."/>
        </authorList>
    </citation>
    <scope>NUCLEOTIDE SEQUENCE [LARGE SCALE GENOMIC DNA]</scope>
    <source>
        <strain evidence="10 11">SAG 245.80</strain>
    </source>
</reference>
<dbReference type="FunFam" id="3.40.30.10:FF:000022">
    <property type="entry name" value="NADH dehydrogenase flavoprotein 2, mitochondrial"/>
    <property type="match status" value="1"/>
</dbReference>
<dbReference type="GO" id="GO:0008137">
    <property type="term" value="F:NADH dehydrogenase (ubiquinone) activity"/>
    <property type="evidence" value="ECO:0007669"/>
    <property type="project" value="UniProtKB-ARBA"/>
</dbReference>
<dbReference type="InterPro" id="IPR036249">
    <property type="entry name" value="Thioredoxin-like_sf"/>
</dbReference>
<evidence type="ECO:0000256" key="1">
    <source>
        <dbReference type="ARBA" id="ARBA00010643"/>
    </source>
</evidence>
<dbReference type="SUPFAM" id="SSF52833">
    <property type="entry name" value="Thioredoxin-like"/>
    <property type="match status" value="1"/>
</dbReference>
<evidence type="ECO:0000256" key="2">
    <source>
        <dbReference type="ARBA" id="ARBA00022714"/>
    </source>
</evidence>
<dbReference type="GO" id="GO:1902494">
    <property type="term" value="C:catalytic complex"/>
    <property type="evidence" value="ECO:0007669"/>
    <property type="project" value="UniProtKB-ARBA"/>
</dbReference>
<proteinExistence type="inferred from homology"/>
<dbReference type="GO" id="GO:0046872">
    <property type="term" value="F:metal ion binding"/>
    <property type="evidence" value="ECO:0007669"/>
    <property type="project" value="UniProtKB-KW"/>
</dbReference>
<evidence type="ECO:0000256" key="5">
    <source>
        <dbReference type="ARBA" id="ARBA00023004"/>
    </source>
</evidence>
<dbReference type="GO" id="GO:0098796">
    <property type="term" value="C:membrane protein complex"/>
    <property type="evidence" value="ECO:0007669"/>
    <property type="project" value="UniProtKB-ARBA"/>
</dbReference>
<evidence type="ECO:0000256" key="4">
    <source>
        <dbReference type="ARBA" id="ARBA00022967"/>
    </source>
</evidence>
<keyword evidence="11" id="KW-1185">Reference proteome</keyword>
<dbReference type="Pfam" id="PF01257">
    <property type="entry name" value="2Fe-2S_thioredx"/>
    <property type="match status" value="1"/>
</dbReference>
<dbReference type="PANTHER" id="PTHR10371:SF3">
    <property type="entry name" value="NADH DEHYDROGENASE [UBIQUINONE] FLAVOPROTEIN 2, MITOCHONDRIAL"/>
    <property type="match status" value="1"/>
</dbReference>
<accession>A0AAW1RUU9</accession>
<dbReference type="Gene3D" id="3.40.30.10">
    <property type="entry name" value="Glutaredoxin"/>
    <property type="match status" value="1"/>
</dbReference>
<evidence type="ECO:0000313" key="11">
    <source>
        <dbReference type="Proteomes" id="UP001445335"/>
    </source>
</evidence>
<comment type="cofactor">
    <cofactor evidence="8">
        <name>[2Fe-2S] cluster</name>
        <dbReference type="ChEBI" id="CHEBI:190135"/>
    </cofactor>
</comment>
<dbReference type="CDD" id="cd03064">
    <property type="entry name" value="TRX_Fd_NuoE"/>
    <property type="match status" value="1"/>
</dbReference>